<dbReference type="InterPro" id="IPR024757">
    <property type="entry name" value="FtsZ_C"/>
</dbReference>
<dbReference type="FunFam" id="3.30.1330.20:FF:000005">
    <property type="entry name" value="Cell division protein FtsZ"/>
    <property type="match status" value="1"/>
</dbReference>
<dbReference type="NCBIfam" id="TIGR00065">
    <property type="entry name" value="ftsZ"/>
    <property type="match status" value="1"/>
</dbReference>
<comment type="similarity">
    <text evidence="1 9 11">Belongs to the FtsZ family.</text>
</comment>
<evidence type="ECO:0000256" key="5">
    <source>
        <dbReference type="ARBA" id="ARBA00023134"/>
    </source>
</evidence>
<dbReference type="OrthoDB" id="9813375at2"/>
<evidence type="ECO:0000256" key="8">
    <source>
        <dbReference type="ARBA" id="ARBA00055345"/>
    </source>
</evidence>
<evidence type="ECO:0000256" key="2">
    <source>
        <dbReference type="ARBA" id="ARBA00022490"/>
    </source>
</evidence>
<comment type="caution">
    <text evidence="15">The sequence shown here is derived from an EMBL/GenBank/DDBJ whole genome shotgun (WGS) entry which is preliminary data.</text>
</comment>
<dbReference type="InterPro" id="IPR045061">
    <property type="entry name" value="FtsZ/CetZ"/>
</dbReference>
<evidence type="ECO:0000256" key="3">
    <source>
        <dbReference type="ARBA" id="ARBA00022618"/>
    </source>
</evidence>
<dbReference type="InterPro" id="IPR008280">
    <property type="entry name" value="Tub_FtsZ_C"/>
</dbReference>
<organism evidence="15 16">
    <name type="scientific">Sinobaca qinghaiensis</name>
    <dbReference type="NCBI Taxonomy" id="342944"/>
    <lineage>
        <taxon>Bacteria</taxon>
        <taxon>Bacillati</taxon>
        <taxon>Bacillota</taxon>
        <taxon>Bacilli</taxon>
        <taxon>Bacillales</taxon>
        <taxon>Sporolactobacillaceae</taxon>
        <taxon>Sinobaca</taxon>
    </lineage>
</organism>
<dbReference type="Pfam" id="PF12327">
    <property type="entry name" value="FtsZ_C"/>
    <property type="match status" value="1"/>
</dbReference>
<evidence type="ECO:0000259" key="13">
    <source>
        <dbReference type="SMART" id="SM00864"/>
    </source>
</evidence>
<dbReference type="Gene3D" id="3.30.1330.20">
    <property type="entry name" value="Tubulin/FtsZ, C-terminal domain"/>
    <property type="match status" value="1"/>
</dbReference>
<keyword evidence="2 9" id="KW-0963">Cytoplasm</keyword>
<feature type="binding site" evidence="9">
    <location>
        <position position="187"/>
    </location>
    <ligand>
        <name>GTP</name>
        <dbReference type="ChEBI" id="CHEBI:37565"/>
    </ligand>
</feature>
<feature type="compositionally biased region" description="Basic and acidic residues" evidence="12">
    <location>
        <begin position="361"/>
        <end position="379"/>
    </location>
</feature>
<feature type="domain" description="Tubulin/FtsZ GTPase" evidence="13">
    <location>
        <begin position="13"/>
        <end position="205"/>
    </location>
</feature>
<feature type="binding site" evidence="9">
    <location>
        <position position="143"/>
    </location>
    <ligand>
        <name>GTP</name>
        <dbReference type="ChEBI" id="CHEBI:37565"/>
    </ligand>
</feature>
<keyword evidence="7 9" id="KW-0131">Cell cycle</keyword>
<dbReference type="InterPro" id="IPR020805">
    <property type="entry name" value="Cell_div_FtsZ_CS"/>
</dbReference>
<dbReference type="InterPro" id="IPR036525">
    <property type="entry name" value="Tubulin/FtsZ_GTPase_sf"/>
</dbReference>
<evidence type="ECO:0000256" key="1">
    <source>
        <dbReference type="ARBA" id="ARBA00009690"/>
    </source>
</evidence>
<dbReference type="InterPro" id="IPR000158">
    <property type="entry name" value="Cell_div_FtsZ"/>
</dbReference>
<feature type="compositionally biased region" description="Low complexity" evidence="12">
    <location>
        <begin position="327"/>
        <end position="349"/>
    </location>
</feature>
<keyword evidence="4 9" id="KW-0547">Nucleotide-binding</keyword>
<protein>
    <recommendedName>
        <fullName evidence="9 10">Cell division protein FtsZ</fullName>
    </recommendedName>
</protein>
<dbReference type="PROSITE" id="PS01135">
    <property type="entry name" value="FTSZ_2"/>
    <property type="match status" value="1"/>
</dbReference>
<dbReference type="PANTHER" id="PTHR30314">
    <property type="entry name" value="CELL DIVISION PROTEIN FTSZ-RELATED"/>
    <property type="match status" value="1"/>
</dbReference>
<dbReference type="FunFam" id="3.40.50.1440:FF:000023">
    <property type="entry name" value="Cell division protein FtsZ"/>
    <property type="match status" value="1"/>
</dbReference>
<dbReference type="CDD" id="cd02201">
    <property type="entry name" value="FtsZ_type1"/>
    <property type="match status" value="1"/>
</dbReference>
<dbReference type="GO" id="GO:0005525">
    <property type="term" value="F:GTP binding"/>
    <property type="evidence" value="ECO:0007669"/>
    <property type="project" value="UniProtKB-UniRule"/>
</dbReference>
<evidence type="ECO:0000313" key="15">
    <source>
        <dbReference type="EMBL" id="RKD75445.1"/>
    </source>
</evidence>
<dbReference type="PROSITE" id="PS01134">
    <property type="entry name" value="FTSZ_1"/>
    <property type="match status" value="1"/>
</dbReference>
<dbReference type="GO" id="GO:0005737">
    <property type="term" value="C:cytoplasm"/>
    <property type="evidence" value="ECO:0007669"/>
    <property type="project" value="UniProtKB-SubCell"/>
</dbReference>
<feature type="binding site" evidence="9">
    <location>
        <begin position="21"/>
        <end position="25"/>
    </location>
    <ligand>
        <name>GTP</name>
        <dbReference type="ChEBI" id="CHEBI:37565"/>
    </ligand>
</feature>
<gene>
    <name evidence="9" type="primary">ftsZ</name>
    <name evidence="15" type="ORF">ATL39_1144</name>
</gene>
<evidence type="ECO:0000256" key="11">
    <source>
        <dbReference type="RuleBase" id="RU000631"/>
    </source>
</evidence>
<name>A0A419V632_9BACL</name>
<dbReference type="RefSeq" id="WP_120192322.1">
    <property type="nucleotide sequence ID" value="NZ_RAPK01000007.1"/>
</dbReference>
<feature type="region of interest" description="Disordered" evidence="12">
    <location>
        <begin position="319"/>
        <end position="399"/>
    </location>
</feature>
<evidence type="ECO:0000256" key="6">
    <source>
        <dbReference type="ARBA" id="ARBA00023210"/>
    </source>
</evidence>
<keyword evidence="5 9" id="KW-0342">GTP-binding</keyword>
<evidence type="ECO:0000256" key="4">
    <source>
        <dbReference type="ARBA" id="ARBA00022741"/>
    </source>
</evidence>
<comment type="subunit">
    <text evidence="9">Homodimer. Polymerizes to form a dynamic ring structure in a strictly GTP-dependent manner. Interacts directly with several other division proteins.</text>
</comment>
<keyword evidence="3 9" id="KW-0132">Cell division</keyword>
<feature type="binding site" evidence="9">
    <location>
        <position position="139"/>
    </location>
    <ligand>
        <name>GTP</name>
        <dbReference type="ChEBI" id="CHEBI:37565"/>
    </ligand>
</feature>
<evidence type="ECO:0000256" key="12">
    <source>
        <dbReference type="SAM" id="MobiDB-lite"/>
    </source>
</evidence>
<dbReference type="EMBL" id="RAPK01000007">
    <property type="protein sequence ID" value="RKD75445.1"/>
    <property type="molecule type" value="Genomic_DNA"/>
</dbReference>
<sequence>MLEFEMDMDQLAQIKVIGVGGGGSNAVNRMIENGLQGVEFISVNTDAQALQLSQAETKLQLGGKLTRGLGAGANPEIGKKAAEESKEQIEEALMGADMVFITAGMGGGTGTGAAPVIAEIAKEIGALTVGVVTRPFTFEGRKRSSQAANGIISLKEKVDTLIVIPNDRLLEIVDKSTPMLEAFQEADNVLRQGVQGISDLIAVPGLINLDFADVKTIMSEKGSALMGIGIATGENRAAEAAKKAISSPLLETSVNGAQGVLMNITGGANLSLFEVHEAAEIVSEASDLEVNMIFGSVINENLQDEIVVTVIATGFEDNEDKRARVNPRGQSQQPSASPRRSQQYSQPAPARSRQTPPPGAGRDDEYTEQPRERESHSPAEEESDALDIPAFLRNRRKKK</sequence>
<dbReference type="SUPFAM" id="SSF52490">
    <property type="entry name" value="Tubulin nucleotide-binding domain-like"/>
    <property type="match status" value="1"/>
</dbReference>
<keyword evidence="16" id="KW-1185">Reference proteome</keyword>
<dbReference type="InterPro" id="IPR003008">
    <property type="entry name" value="Tubulin_FtsZ_GTPase"/>
</dbReference>
<dbReference type="AlphaFoldDB" id="A0A419V632"/>
<dbReference type="GO" id="GO:0051258">
    <property type="term" value="P:protein polymerization"/>
    <property type="evidence" value="ECO:0007669"/>
    <property type="project" value="UniProtKB-UniRule"/>
</dbReference>
<dbReference type="HAMAP" id="MF_00909">
    <property type="entry name" value="FtsZ"/>
    <property type="match status" value="1"/>
</dbReference>
<dbReference type="Proteomes" id="UP000285120">
    <property type="component" value="Unassembled WGS sequence"/>
</dbReference>
<dbReference type="SMART" id="SM00865">
    <property type="entry name" value="Tubulin_C"/>
    <property type="match status" value="1"/>
</dbReference>
<evidence type="ECO:0000256" key="7">
    <source>
        <dbReference type="ARBA" id="ARBA00023306"/>
    </source>
</evidence>
<dbReference type="InterPro" id="IPR018316">
    <property type="entry name" value="Tubulin/FtsZ_2-layer-sand-dom"/>
</dbReference>
<evidence type="ECO:0000256" key="10">
    <source>
        <dbReference type="NCBIfam" id="TIGR00065"/>
    </source>
</evidence>
<dbReference type="SMART" id="SM00864">
    <property type="entry name" value="Tubulin"/>
    <property type="match status" value="1"/>
</dbReference>
<comment type="function">
    <text evidence="8 9 11">Essential cell division protein that forms a contractile ring structure (Z ring) at the future cell division site. The regulation of the ring assembly controls the timing and the location of cell division. One of the functions of the FtsZ ring is to recruit other cell division proteins to the septum to produce a new cell wall between the dividing cells. Binds GTP and shows GTPase activity.</text>
</comment>
<feature type="domain" description="Tubulin/FtsZ 2-layer sandwich" evidence="14">
    <location>
        <begin position="207"/>
        <end position="324"/>
    </location>
</feature>
<dbReference type="InterPro" id="IPR037103">
    <property type="entry name" value="Tubulin/FtsZ-like_C"/>
</dbReference>
<evidence type="ECO:0000313" key="16">
    <source>
        <dbReference type="Proteomes" id="UP000285120"/>
    </source>
</evidence>
<keyword evidence="6 9" id="KW-0717">Septation</keyword>
<dbReference type="GO" id="GO:0000917">
    <property type="term" value="P:division septum assembly"/>
    <property type="evidence" value="ECO:0007669"/>
    <property type="project" value="UniProtKB-KW"/>
</dbReference>
<feature type="binding site" evidence="9">
    <location>
        <begin position="108"/>
        <end position="110"/>
    </location>
    <ligand>
        <name>GTP</name>
        <dbReference type="ChEBI" id="CHEBI:37565"/>
    </ligand>
</feature>
<dbReference type="Pfam" id="PF00091">
    <property type="entry name" value="Tubulin"/>
    <property type="match status" value="1"/>
</dbReference>
<reference evidence="15 16" key="1">
    <citation type="submission" date="2018-09" db="EMBL/GenBank/DDBJ databases">
        <title>Genomic Encyclopedia of Archaeal and Bacterial Type Strains, Phase II (KMG-II): from individual species to whole genera.</title>
        <authorList>
            <person name="Goeker M."/>
        </authorList>
    </citation>
    <scope>NUCLEOTIDE SEQUENCE [LARGE SCALE GENOMIC DNA]</scope>
    <source>
        <strain evidence="15 16">DSM 17008</strain>
    </source>
</reference>
<dbReference type="GO" id="GO:0030428">
    <property type="term" value="C:cell septum"/>
    <property type="evidence" value="ECO:0007669"/>
    <property type="project" value="UniProtKB-ARBA"/>
</dbReference>
<accession>A0A419V632</accession>
<dbReference type="SUPFAM" id="SSF55307">
    <property type="entry name" value="Tubulin C-terminal domain-like"/>
    <property type="match status" value="1"/>
</dbReference>
<dbReference type="GO" id="GO:0032153">
    <property type="term" value="C:cell division site"/>
    <property type="evidence" value="ECO:0007669"/>
    <property type="project" value="UniProtKB-UniRule"/>
</dbReference>
<evidence type="ECO:0000256" key="9">
    <source>
        <dbReference type="HAMAP-Rule" id="MF_00909"/>
    </source>
</evidence>
<dbReference type="PRINTS" id="PR00423">
    <property type="entry name" value="CELLDVISFTSZ"/>
</dbReference>
<comment type="subcellular location">
    <subcellularLocation>
        <location evidence="9">Cytoplasm</location>
    </subcellularLocation>
    <text evidence="9">Assembles at midcell at the inner surface of the cytoplasmic membrane.</text>
</comment>
<dbReference type="Gene3D" id="3.40.50.1440">
    <property type="entry name" value="Tubulin/FtsZ, GTPase domain"/>
    <property type="match status" value="1"/>
</dbReference>
<dbReference type="GO" id="GO:0043093">
    <property type="term" value="P:FtsZ-dependent cytokinesis"/>
    <property type="evidence" value="ECO:0007669"/>
    <property type="project" value="UniProtKB-UniRule"/>
</dbReference>
<dbReference type="PANTHER" id="PTHR30314:SF3">
    <property type="entry name" value="MITOCHONDRIAL DIVISION PROTEIN FSZA"/>
    <property type="match status" value="1"/>
</dbReference>
<evidence type="ECO:0000259" key="14">
    <source>
        <dbReference type="SMART" id="SM00865"/>
    </source>
</evidence>
<proteinExistence type="inferred from homology"/>
<dbReference type="GO" id="GO:0003924">
    <property type="term" value="F:GTPase activity"/>
    <property type="evidence" value="ECO:0007669"/>
    <property type="project" value="UniProtKB-UniRule"/>
</dbReference>